<feature type="region of interest" description="Disordered" evidence="5">
    <location>
        <begin position="280"/>
        <end position="307"/>
    </location>
</feature>
<sequence length="521" mass="55827">MLRFDRRLRCSSDPSPRTGLHMLAACAFDDARELRERLGPLSRGRFLCFSLLILSLPSPPPAPQRCNAHMQMSLGQRRAATLSHLALLRPFSFVQAHAPPPPPPTLPLSPHGILSPPTMETAKLSVEASTRYLMELGYRVSAPLSAAVLTAGEVEKAEPSLCTGFTGSYSVGLHVGSLFLILFVSLLGTSIPILGKFIPFLVRYPFVFSVAKSAATGVLLSVSTIHLIFEGAEAFSEDCIPAALKSYGPLYFLFALVAVLLMQAVDMQLAETAERWMRARQKKEEGTAKVDGSSSDGRKNTSGECGAQPTATVAMMDDCEVPLTTLSPDQHHHCDTPAAHGHPHASVVPPRDMGTFRYVVSAVCMEFGVTLHSVFVGLDVGLKSDKDLKPLIVALVFHQLFEGMAVGSRLVDAKFSATLDVVLALVFSFSAPIGMAAAAIAVAVSPSAMSGSGFASVVAVLDTLCGGILLYLAFTLLLGDFVADVKHYCCDGQRHRLLKKITLFVAVWMGMGLMALVGNWL</sequence>
<evidence type="ECO:0000256" key="2">
    <source>
        <dbReference type="ARBA" id="ARBA00022692"/>
    </source>
</evidence>
<dbReference type="OrthoDB" id="1100342at2759"/>
<feature type="transmembrane region" description="Helical" evidence="6">
    <location>
        <begin position="249"/>
        <end position="270"/>
    </location>
</feature>
<protein>
    <submittedName>
        <fullName evidence="7">Iron/zinc transporter protein-like protein</fullName>
    </submittedName>
</protein>
<feature type="transmembrane region" description="Helical" evidence="6">
    <location>
        <begin position="390"/>
        <end position="410"/>
    </location>
</feature>
<keyword evidence="8" id="KW-1185">Reference proteome</keyword>
<comment type="subcellular location">
    <subcellularLocation>
        <location evidence="1">Membrane</location>
        <topology evidence="1">Multi-pass membrane protein</topology>
    </subcellularLocation>
</comment>
<evidence type="ECO:0000256" key="6">
    <source>
        <dbReference type="SAM" id="Phobius"/>
    </source>
</evidence>
<dbReference type="GO" id="GO:0005385">
    <property type="term" value="F:zinc ion transmembrane transporter activity"/>
    <property type="evidence" value="ECO:0007669"/>
    <property type="project" value="TreeGrafter"/>
</dbReference>
<evidence type="ECO:0000256" key="1">
    <source>
        <dbReference type="ARBA" id="ARBA00004141"/>
    </source>
</evidence>
<keyword evidence="2 6" id="KW-0812">Transmembrane</keyword>
<evidence type="ECO:0000313" key="7">
    <source>
        <dbReference type="EMBL" id="GET91313.1"/>
    </source>
</evidence>
<name>A0A640KNY2_LEITA</name>
<dbReference type="PANTHER" id="PTHR11040:SF44">
    <property type="entry name" value="PROTEIN ZNTC-RELATED"/>
    <property type="match status" value="1"/>
</dbReference>
<evidence type="ECO:0000256" key="5">
    <source>
        <dbReference type="SAM" id="MobiDB-lite"/>
    </source>
</evidence>
<organism evidence="7 8">
    <name type="scientific">Leishmania tarentolae</name>
    <name type="common">Sauroleishmania tarentolae</name>
    <dbReference type="NCBI Taxonomy" id="5689"/>
    <lineage>
        <taxon>Eukaryota</taxon>
        <taxon>Discoba</taxon>
        <taxon>Euglenozoa</taxon>
        <taxon>Kinetoplastea</taxon>
        <taxon>Metakinetoplastina</taxon>
        <taxon>Trypanosomatida</taxon>
        <taxon>Trypanosomatidae</taxon>
        <taxon>Leishmaniinae</taxon>
        <taxon>Leishmania</taxon>
        <taxon>lizard Leishmania</taxon>
    </lineage>
</organism>
<evidence type="ECO:0000313" key="8">
    <source>
        <dbReference type="Proteomes" id="UP000419144"/>
    </source>
</evidence>
<feature type="transmembrane region" description="Helical" evidence="6">
    <location>
        <begin position="422"/>
        <end position="442"/>
    </location>
</feature>
<feature type="transmembrane region" description="Helical" evidence="6">
    <location>
        <begin position="501"/>
        <end position="520"/>
    </location>
</feature>
<keyword evidence="4 6" id="KW-0472">Membrane</keyword>
<dbReference type="Pfam" id="PF02535">
    <property type="entry name" value="Zip"/>
    <property type="match status" value="1"/>
</dbReference>
<accession>A0A640KNY2</accession>
<dbReference type="AlphaFoldDB" id="A0A640KNY2"/>
<dbReference type="VEuPathDB" id="TriTrypDB:LtaPh_3135481"/>
<proteinExistence type="predicted"/>
<keyword evidence="3 6" id="KW-1133">Transmembrane helix</keyword>
<gene>
    <name evidence="7" type="ORF">LtaPh_3135481</name>
</gene>
<dbReference type="EMBL" id="BLBS01000047">
    <property type="protein sequence ID" value="GET91313.1"/>
    <property type="molecule type" value="Genomic_DNA"/>
</dbReference>
<feature type="transmembrane region" description="Helical" evidence="6">
    <location>
        <begin position="454"/>
        <end position="478"/>
    </location>
</feature>
<dbReference type="Proteomes" id="UP000419144">
    <property type="component" value="Unassembled WGS sequence"/>
</dbReference>
<comment type="caution">
    <text evidence="7">The sequence shown here is derived from an EMBL/GenBank/DDBJ whole genome shotgun (WGS) entry which is preliminary data.</text>
</comment>
<dbReference type="PANTHER" id="PTHR11040">
    <property type="entry name" value="ZINC/IRON TRANSPORTER"/>
    <property type="match status" value="1"/>
</dbReference>
<feature type="transmembrane region" description="Helical" evidence="6">
    <location>
        <begin position="206"/>
        <end position="229"/>
    </location>
</feature>
<evidence type="ECO:0000256" key="4">
    <source>
        <dbReference type="ARBA" id="ARBA00023136"/>
    </source>
</evidence>
<feature type="transmembrane region" description="Helical" evidence="6">
    <location>
        <begin position="171"/>
        <end position="194"/>
    </location>
</feature>
<reference evidence="7" key="1">
    <citation type="submission" date="2019-11" db="EMBL/GenBank/DDBJ databases">
        <title>Leishmania tarentolae CDS.</title>
        <authorList>
            <person name="Goto Y."/>
            <person name="Yamagishi J."/>
        </authorList>
    </citation>
    <scope>NUCLEOTIDE SEQUENCE [LARGE SCALE GENOMIC DNA]</scope>
    <source>
        <strain evidence="7">Parrot Tar II</strain>
    </source>
</reference>
<evidence type="ECO:0000256" key="3">
    <source>
        <dbReference type="ARBA" id="ARBA00022989"/>
    </source>
</evidence>
<dbReference type="GO" id="GO:0005886">
    <property type="term" value="C:plasma membrane"/>
    <property type="evidence" value="ECO:0007669"/>
    <property type="project" value="TreeGrafter"/>
</dbReference>
<dbReference type="InterPro" id="IPR003689">
    <property type="entry name" value="ZIP"/>
</dbReference>
<feature type="transmembrane region" description="Helical" evidence="6">
    <location>
        <begin position="358"/>
        <end position="378"/>
    </location>
</feature>